<accession>A0ABZ1DNR8</accession>
<proteinExistence type="predicted"/>
<dbReference type="Proteomes" id="UP001322785">
    <property type="component" value="Plasmid pRinCIP108029a"/>
</dbReference>
<name>A0ABZ1DNR8_9HYPH</name>
<evidence type="ECO:0000313" key="1">
    <source>
        <dbReference type="EMBL" id="WRW37563.1"/>
    </source>
</evidence>
<keyword evidence="2" id="KW-1185">Reference proteome</keyword>
<reference evidence="1 2" key="1">
    <citation type="submission" date="2023-12" db="EMBL/GenBank/DDBJ databases">
        <authorList>
            <person name="Menendez E."/>
            <person name="Kaur S."/>
            <person name="Flores-Felix J.D."/>
            <person name="diCenzo G.C."/>
            <person name="Peix A."/>
            <person name="Velazquez E."/>
        </authorList>
    </citation>
    <scope>NUCLEOTIDE SEQUENCE [LARGE SCALE GENOMIC DNA]</scope>
    <source>
        <strain evidence="1 2">CIP 108029</strain>
        <plasmid evidence="1 2">pRinCIP108029a</plasmid>
    </source>
</reference>
<geneLocation type="plasmid" evidence="1 2">
    <name>pRinCIP108029a</name>
</geneLocation>
<dbReference type="EMBL" id="CP140639">
    <property type="protein sequence ID" value="WRW37563.1"/>
    <property type="molecule type" value="Genomic_DNA"/>
</dbReference>
<protein>
    <submittedName>
        <fullName evidence="1">Uncharacterized protein</fullName>
    </submittedName>
</protein>
<gene>
    <name evidence="1" type="ORF">U5G49_007147</name>
</gene>
<dbReference type="RefSeq" id="WP_193446732.1">
    <property type="nucleotide sequence ID" value="NZ_CP140639.1"/>
</dbReference>
<keyword evidence="1" id="KW-0614">Plasmid</keyword>
<evidence type="ECO:0000313" key="2">
    <source>
        <dbReference type="Proteomes" id="UP001322785"/>
    </source>
</evidence>
<sequence>MYDLQGDVALPPRLLLPSNVHSLINRLDQEYLSYLNPLYPPDPSLWTQARCDRFNSDVDQLLLLLQVELGANFVIIDQQKRHAEDPALGEFLVANPNQKPMP</sequence>
<organism evidence="1 2">
    <name type="scientific">Rhizobium indigoferae</name>
    <dbReference type="NCBI Taxonomy" id="158891"/>
    <lineage>
        <taxon>Bacteria</taxon>
        <taxon>Pseudomonadati</taxon>
        <taxon>Pseudomonadota</taxon>
        <taxon>Alphaproteobacteria</taxon>
        <taxon>Hyphomicrobiales</taxon>
        <taxon>Rhizobiaceae</taxon>
        <taxon>Rhizobium/Agrobacterium group</taxon>
        <taxon>Rhizobium</taxon>
    </lineage>
</organism>